<feature type="compositionally biased region" description="Polar residues" evidence="1">
    <location>
        <begin position="28"/>
        <end position="52"/>
    </location>
</feature>
<evidence type="ECO:0000313" key="3">
    <source>
        <dbReference type="EMBL" id="USQ84897.1"/>
    </source>
</evidence>
<proteinExistence type="predicted"/>
<sequence length="935" mass="97998">MIRVRRIGVTAVAALAALAGTPGLAQARQPSETGLAQARQPSETRPSTTSFDSALPPGWQIGGEGAERLLVWRSPRPVPMGDARVEFHAGDRLLGAPKAENDGRTFRLSLDAVGDTPLKDLQVLAGGRRLDAPVGDTARKRRDALSAAEPPAALPANSVDPGRPGAYRTVTGEYGLAPVKLPGFAQPVEMEAVVVAPRGATGKRPLALFLHGRHGTCYKPGGDDVTGDWPCTAGLKAIPSHQGYLKDQRLLASQGYVTVSISANGVNGQDWEAEDGGAQARSSLVRQHLARWAGWAARPGSAPAAVRDAPTADLSRVLLVGHSRGGEGVNRAAMDSLYPPPAAQDGYRGPVRWKIRGTVLIGPTIFGQNPVADVPSTTILPGCDGDVSDLQGEVYVDGTRGISRGTALHSAVYVVGANHNYFNSEWTPGLSEAPSSDDFWDDPEQPDPVCSAGAPTRLTADRQHQAGATYIAAAARLFVAGDDRVRPLLDGSGRRAPSADPAQVLTHAVGARRTAGFLPDGGVKVTGGRLCAAIDPDPAEACLPPDTTGSSPHFAWWQTDKEAGRGAVALNWTAPGTATRIRPAVPLSLNGAKSLALRVFVPPNTTGTALDVSVTDSAGHRARLGRVTVDGLPGSERTASYWAREVRVPLTAATRAGLDLKHIKSLELTPRSGSGQAWLMDAWGWAPGTPAVTAAALPRVDIGRLTVEEGDSGTRTYHVPVRVSGHGSGTVRFSVLDPDTGQSVDKLVTVRPGATPVDVPVEVKGDTRFGYDEQHDVLAKAVRGAVIGSYRGGVTAQNDDPAPEVTLTPVTDRVTEGGTLTWRISLSEPADVVFWQPVLVLPVTEGAELSTRDVDPQWLLEHAGALPDPERPLSGANVWAWMGIPAGTTTADFSVVTVADQVTEPVESVRLALTDDEAEPLPGHPVLTGTVTDAS</sequence>
<reference evidence="3" key="1">
    <citation type="submission" date="2022-06" db="EMBL/GenBank/DDBJ databases">
        <title>Complete genome sequence of soil microorganisms Streptomyces sp. Qhu-M197 isolated from Alpine meadows habitats on the Tibetan Plateau.</title>
        <authorList>
            <person name="Zhang B."/>
            <person name="Xiang X."/>
            <person name="Fan J."/>
        </authorList>
    </citation>
    <scope>NUCLEOTIDE SEQUENCE</scope>
    <source>
        <strain evidence="3">Qhu-M197</strain>
    </source>
</reference>
<evidence type="ECO:0008006" key="5">
    <source>
        <dbReference type="Google" id="ProtNLM"/>
    </source>
</evidence>
<dbReference type="Proteomes" id="UP001056374">
    <property type="component" value="Chromosome"/>
</dbReference>
<protein>
    <recommendedName>
        <fullName evidence="5">Secreted protein</fullName>
    </recommendedName>
</protein>
<dbReference type="RefSeq" id="WP_252549376.1">
    <property type="nucleotide sequence ID" value="NZ_CP099468.1"/>
</dbReference>
<evidence type="ECO:0000256" key="2">
    <source>
        <dbReference type="SAM" id="SignalP"/>
    </source>
</evidence>
<accession>A0ABY4Z955</accession>
<feature type="region of interest" description="Disordered" evidence="1">
    <location>
        <begin position="915"/>
        <end position="935"/>
    </location>
</feature>
<feature type="compositionally biased region" description="Low complexity" evidence="1">
    <location>
        <begin position="145"/>
        <end position="156"/>
    </location>
</feature>
<feature type="region of interest" description="Disordered" evidence="1">
    <location>
        <begin position="133"/>
        <end position="164"/>
    </location>
</feature>
<organism evidence="3 4">
    <name type="scientific">Streptomyces phaeoluteigriseus</name>
    <dbReference type="NCBI Taxonomy" id="114686"/>
    <lineage>
        <taxon>Bacteria</taxon>
        <taxon>Bacillati</taxon>
        <taxon>Actinomycetota</taxon>
        <taxon>Actinomycetes</taxon>
        <taxon>Kitasatosporales</taxon>
        <taxon>Streptomycetaceae</taxon>
        <taxon>Streptomyces</taxon>
        <taxon>Streptomyces aurantiacus group</taxon>
    </lineage>
</organism>
<keyword evidence="4" id="KW-1185">Reference proteome</keyword>
<dbReference type="Gene3D" id="3.40.50.1820">
    <property type="entry name" value="alpha/beta hydrolase"/>
    <property type="match status" value="1"/>
</dbReference>
<evidence type="ECO:0000256" key="1">
    <source>
        <dbReference type="SAM" id="MobiDB-lite"/>
    </source>
</evidence>
<evidence type="ECO:0000313" key="4">
    <source>
        <dbReference type="Proteomes" id="UP001056374"/>
    </source>
</evidence>
<dbReference type="EMBL" id="CP099468">
    <property type="protein sequence ID" value="USQ84897.1"/>
    <property type="molecule type" value="Genomic_DNA"/>
</dbReference>
<feature type="chain" id="PRO_5046721857" description="Secreted protein" evidence="2">
    <location>
        <begin position="28"/>
        <end position="935"/>
    </location>
</feature>
<feature type="region of interest" description="Disordered" evidence="1">
    <location>
        <begin position="24"/>
        <end position="58"/>
    </location>
</feature>
<keyword evidence="2" id="KW-0732">Signal</keyword>
<gene>
    <name evidence="3" type="ORF">NFX46_14510</name>
</gene>
<feature type="signal peptide" evidence="2">
    <location>
        <begin position="1"/>
        <end position="27"/>
    </location>
</feature>
<name>A0ABY4Z955_9ACTN</name>
<dbReference type="InterPro" id="IPR029058">
    <property type="entry name" value="AB_hydrolase_fold"/>
</dbReference>
<dbReference type="SUPFAM" id="SSF53474">
    <property type="entry name" value="alpha/beta-Hydrolases"/>
    <property type="match status" value="1"/>
</dbReference>